<keyword evidence="2" id="KW-1185">Reference proteome</keyword>
<organism evidence="1 2">
    <name type="scientific">Lecanicillium saksenae</name>
    <dbReference type="NCBI Taxonomy" id="468837"/>
    <lineage>
        <taxon>Eukaryota</taxon>
        <taxon>Fungi</taxon>
        <taxon>Dikarya</taxon>
        <taxon>Ascomycota</taxon>
        <taxon>Pezizomycotina</taxon>
        <taxon>Sordariomycetes</taxon>
        <taxon>Hypocreomycetidae</taxon>
        <taxon>Hypocreales</taxon>
        <taxon>Cordycipitaceae</taxon>
        <taxon>Lecanicillium</taxon>
    </lineage>
</organism>
<gene>
    <name evidence="1" type="ORF">NLG97_g9133</name>
</gene>
<proteinExistence type="predicted"/>
<protein>
    <submittedName>
        <fullName evidence="1">Uncharacterized protein</fullName>
    </submittedName>
</protein>
<evidence type="ECO:0000313" key="2">
    <source>
        <dbReference type="Proteomes" id="UP001148737"/>
    </source>
</evidence>
<name>A0ACC1QIQ8_9HYPO</name>
<comment type="caution">
    <text evidence="1">The sequence shown here is derived from an EMBL/GenBank/DDBJ whole genome shotgun (WGS) entry which is preliminary data.</text>
</comment>
<dbReference type="Proteomes" id="UP001148737">
    <property type="component" value="Unassembled WGS sequence"/>
</dbReference>
<dbReference type="EMBL" id="JANAKD010001799">
    <property type="protein sequence ID" value="KAJ3476421.1"/>
    <property type="molecule type" value="Genomic_DNA"/>
</dbReference>
<reference evidence="1" key="1">
    <citation type="submission" date="2022-07" db="EMBL/GenBank/DDBJ databases">
        <title>Genome Sequence of Lecanicillium saksenae.</title>
        <authorList>
            <person name="Buettner E."/>
        </authorList>
    </citation>
    <scope>NUCLEOTIDE SEQUENCE</scope>
    <source>
        <strain evidence="1">VT-O1</strain>
    </source>
</reference>
<evidence type="ECO:0000313" key="1">
    <source>
        <dbReference type="EMBL" id="KAJ3476421.1"/>
    </source>
</evidence>
<sequence>MQLIKLPSEILLEIAACLCDSGDISRLSRSNKRLYELLDDFLYKYDSILRHTADYSDGQADRQGESDALAWAAWNANFTVTRKAIKAGADCNAEVESYHDALQESDISWWPTPMNFAILSGNTEMASRIIEHGGCVSLQECKNGDPAIFIALAIRSLSMVKFICQLHGFDSYVTDSYERGIMDRAVYHQNPEIVHYLLSLFDQRHRKISFETDGALHIACYWGHYKMVGNLLQCEHVSKDLNSDYERVIQHGYHDYCDVIPEQTPFSLVCHRGYLDVAKLLFRYDKRLINTACWVGKTPIEYAMLECHVDVVAFLLESTDYDTHELDLVFEFAVEMRSHSLAKRCIELMEELDDVYAPDWGDGARSCHWLDLERLIEEKYQKSLAADQAESVTAIERQ</sequence>
<accession>A0ACC1QIQ8</accession>